<evidence type="ECO:0000313" key="16">
    <source>
        <dbReference type="Proteomes" id="UP000324632"/>
    </source>
</evidence>
<feature type="region of interest" description="Disordered" evidence="6">
    <location>
        <begin position="767"/>
        <end position="790"/>
    </location>
</feature>
<dbReference type="PANTHER" id="PTHR13388">
    <property type="entry name" value="DETONATOR, ISOFORM E"/>
    <property type="match status" value="1"/>
</dbReference>
<feature type="region of interest" description="Disordered" evidence="6">
    <location>
        <begin position="204"/>
        <end position="226"/>
    </location>
</feature>
<feature type="domain" description="Transmembrane protein TMEM132 fifth" evidence="13">
    <location>
        <begin position="490"/>
        <end position="624"/>
    </location>
</feature>
<evidence type="ECO:0000256" key="6">
    <source>
        <dbReference type="SAM" id="MobiDB-lite"/>
    </source>
</evidence>
<name>A0A5A9PGY6_9TELE</name>
<feature type="domain" description="Transmembrane protein TMEM132 C-terminal" evidence="9">
    <location>
        <begin position="873"/>
        <end position="955"/>
    </location>
</feature>
<dbReference type="GO" id="GO:0016020">
    <property type="term" value="C:membrane"/>
    <property type="evidence" value="ECO:0007669"/>
    <property type="project" value="UniProtKB-SubCell"/>
</dbReference>
<gene>
    <name evidence="15" type="ORF">E1301_Tti008416</name>
</gene>
<dbReference type="Pfam" id="PF23481">
    <property type="entry name" value="Ig_TMEM132_2nd"/>
    <property type="match status" value="1"/>
</dbReference>
<dbReference type="InterPro" id="IPR055424">
    <property type="entry name" value="Ig_TMEM132_6th"/>
</dbReference>
<comment type="subcellular location">
    <subcellularLocation>
        <location evidence="1">Membrane</location>
        <topology evidence="1">Single-pass type I membrane protein</topology>
    </subcellularLocation>
</comment>
<evidence type="ECO:0000256" key="3">
    <source>
        <dbReference type="ARBA" id="ARBA00022692"/>
    </source>
</evidence>
<dbReference type="AlphaFoldDB" id="A0A5A9PGY6"/>
<dbReference type="InterPro" id="IPR055423">
    <property type="entry name" value="Ig_TMEM132_5th"/>
</dbReference>
<dbReference type="InterPro" id="IPR026307">
    <property type="entry name" value="TMEM132"/>
</dbReference>
<dbReference type="Pfam" id="PF16070">
    <property type="entry name" value="Ig_TMEM132_4th"/>
    <property type="match status" value="1"/>
</dbReference>
<dbReference type="Pfam" id="PF23039">
    <property type="entry name" value="TMEM132_3rd"/>
    <property type="match status" value="1"/>
</dbReference>
<comment type="caution">
    <text evidence="15">The sequence shown here is derived from an EMBL/GenBank/DDBJ whole genome shotgun (WGS) entry which is preliminary data.</text>
</comment>
<feature type="region of interest" description="Disordered" evidence="6">
    <location>
        <begin position="1118"/>
        <end position="1140"/>
    </location>
</feature>
<dbReference type="Pfam" id="PF15706">
    <property type="entry name" value="TMEM132_C"/>
    <property type="match status" value="1"/>
</dbReference>
<feature type="domain" description="Transmembrane protein TMEM132 second Ig-like" evidence="12">
    <location>
        <begin position="86"/>
        <end position="230"/>
    </location>
</feature>
<evidence type="ECO:0000256" key="5">
    <source>
        <dbReference type="ARBA" id="ARBA00023136"/>
    </source>
</evidence>
<feature type="domain" description="Transmembrane protein TMEM132 N-terminal" evidence="8">
    <location>
        <begin position="20"/>
        <end position="77"/>
    </location>
</feature>
<dbReference type="InterPro" id="IPR031436">
    <property type="entry name" value="TMEM132_C"/>
</dbReference>
<evidence type="ECO:0000259" key="12">
    <source>
        <dbReference type="Pfam" id="PF23481"/>
    </source>
</evidence>
<keyword evidence="4 7" id="KW-1133">Transmembrane helix</keyword>
<dbReference type="Pfam" id="PF15705">
    <property type="entry name" value="TMEM132_N"/>
    <property type="match status" value="1"/>
</dbReference>
<feature type="domain" description="Transmembrane protein TMEM132 cohesin-like" evidence="11">
    <location>
        <begin position="246"/>
        <end position="387"/>
    </location>
</feature>
<evidence type="ECO:0000256" key="7">
    <source>
        <dbReference type="SAM" id="Phobius"/>
    </source>
</evidence>
<dbReference type="InterPro" id="IPR055421">
    <property type="entry name" value="TMEM132_3rd"/>
</dbReference>
<accession>A0A5A9PGY6</accession>
<evidence type="ECO:0000256" key="4">
    <source>
        <dbReference type="ARBA" id="ARBA00022989"/>
    </source>
</evidence>
<evidence type="ECO:0000259" key="10">
    <source>
        <dbReference type="Pfam" id="PF16070"/>
    </source>
</evidence>
<dbReference type="PANTHER" id="PTHR13388:SF26">
    <property type="entry name" value="SI:DKEY-1D7.3"/>
    <property type="match status" value="1"/>
</dbReference>
<evidence type="ECO:0000259" key="8">
    <source>
        <dbReference type="Pfam" id="PF15705"/>
    </source>
</evidence>
<organism evidence="15 16">
    <name type="scientific">Triplophysa tibetana</name>
    <dbReference type="NCBI Taxonomy" id="1572043"/>
    <lineage>
        <taxon>Eukaryota</taxon>
        <taxon>Metazoa</taxon>
        <taxon>Chordata</taxon>
        <taxon>Craniata</taxon>
        <taxon>Vertebrata</taxon>
        <taxon>Euteleostomi</taxon>
        <taxon>Actinopterygii</taxon>
        <taxon>Neopterygii</taxon>
        <taxon>Teleostei</taxon>
        <taxon>Ostariophysi</taxon>
        <taxon>Cypriniformes</taxon>
        <taxon>Nemacheilidae</taxon>
        <taxon>Triplophysa</taxon>
    </lineage>
</organism>
<feature type="region of interest" description="Disordered" evidence="6">
    <location>
        <begin position="980"/>
        <end position="999"/>
    </location>
</feature>
<dbReference type="EMBL" id="SOYY01000006">
    <property type="protein sequence ID" value="KAA0719957.1"/>
    <property type="molecule type" value="Genomic_DNA"/>
</dbReference>
<evidence type="ECO:0000259" key="14">
    <source>
        <dbReference type="Pfam" id="PF23487"/>
    </source>
</evidence>
<reference evidence="15 16" key="1">
    <citation type="journal article" date="2019" name="Mol. Ecol. Resour.">
        <title>Chromosome-level genome assembly of Triplophysa tibetana, a fish adapted to the harsh high-altitude environment of the Tibetan Plateau.</title>
        <authorList>
            <person name="Yang X."/>
            <person name="Liu H."/>
            <person name="Ma Z."/>
            <person name="Zou Y."/>
            <person name="Zou M."/>
            <person name="Mao Y."/>
            <person name="Li X."/>
            <person name="Wang H."/>
            <person name="Chen T."/>
            <person name="Wang W."/>
            <person name="Yang R."/>
        </authorList>
    </citation>
    <scope>NUCLEOTIDE SEQUENCE [LARGE SCALE GENOMIC DNA]</scope>
    <source>
        <strain evidence="15">TTIB1903HZAU</strain>
        <tissue evidence="15">Muscle</tissue>
    </source>
</reference>
<feature type="domain" description="Transmembrane protein family 132 fourth" evidence="10">
    <location>
        <begin position="389"/>
        <end position="486"/>
    </location>
</feature>
<protein>
    <submittedName>
        <fullName evidence="15">Transmembrane protein 132D</fullName>
    </submittedName>
</protein>
<evidence type="ECO:0000256" key="1">
    <source>
        <dbReference type="ARBA" id="ARBA00004479"/>
    </source>
</evidence>
<keyword evidence="16" id="KW-1185">Reference proteome</keyword>
<evidence type="ECO:0000259" key="9">
    <source>
        <dbReference type="Pfam" id="PF15706"/>
    </source>
</evidence>
<dbReference type="InterPro" id="IPR055422">
    <property type="entry name" value="Ig_TMEM132_2nd"/>
</dbReference>
<evidence type="ECO:0000259" key="11">
    <source>
        <dbReference type="Pfam" id="PF23039"/>
    </source>
</evidence>
<dbReference type="InterPro" id="IPR031435">
    <property type="entry name" value="TMEM132_N"/>
</dbReference>
<dbReference type="Proteomes" id="UP000324632">
    <property type="component" value="Chromosome 6"/>
</dbReference>
<comment type="similarity">
    <text evidence="2">Belongs to the TMEM132 family.</text>
</comment>
<evidence type="ECO:0000313" key="15">
    <source>
        <dbReference type="EMBL" id="KAA0719957.1"/>
    </source>
</evidence>
<dbReference type="InterPro" id="IPR031437">
    <property type="entry name" value="Ig_TMEM132_4th"/>
</dbReference>
<feature type="domain" description="Transmembrane protein TMEM132 sixth" evidence="14">
    <location>
        <begin position="625"/>
        <end position="739"/>
    </location>
</feature>
<sequence>MKVVELSEDPRSPLSVLPTVNYQIINAGHLLLRETSQDTIDNSSLTVQRQPFILTGLSGQPAINVSYGPMSLEQSILQHMIYTGPRIRPFILARQIRSSTPVIYLLFYATSNTGNVSEFGPMQNMPGVGGHICITAYAFWETREVTGSCSIPADGGFCLVHLKPEPAWFSPGGGRSNSEHRSDQRGNVAEIYYLSRFSPNGQCVPQESKPRRVPQEGEPGRHFSGSTMKRIGTVNLLRSPPGNPTFMRLRLGGAVIIQTSSKPLKTTETATFYVFLSGTSPVEHFILRATARKGISFSRARPSDANLWDITLEPGRGSDAQTISVTCQKKSTLTSKRGLLEVLQLDFESDEQSDQLESQMVTWRLELPGNMIRDEGTMRIYTIQRDYVGIAPLITDTELLNTAVLTGKRVSVPVKVLGVEADGSITDITNSSRCRSSDQDVLKVSEGCDSVYVNGKETHGKVKIMVNFTYSYLSAQLEMSVWMPRLPLLIEMSDPELSQIKGWRVPVNGNKRLSWDTEEDDERKGRGCMLQYQHSLIRVLTVFTADSPDPSGPSLAYFLGPEWQVDVTGLVRYFLKIGDVTVARLQAGNVLAGRAAGVTALQVMSPLSDSVLGERMIRVVDDKVSITELGMQLVSGLSLNLQLSPGSSRAIVAKTTTQETMHNLKQEAVVGCWLQFSDGSRTPLDLYDPSGYYLSIISLDPRVVSVRNMPGSVYVVVAEAEGQGQLLRAELAICEACQKSKRKSKLAVGGGTARVKFPLDEQLAGIGKKETRAGMENGRASDGEENDSESKLILTSPSNIFQPAGIHESIPSGIKMVTMFNLQEAIGGGVSTIKSMNSMETTPITKPVADKALITVGPRSPNDYRNQIENSDFPFQVEKPKQETPLVESDLIQMFNVFADIEVCIYALVGVLCLAIIAVLLNCATQNVKSRKKSPVQCQAPSEHKHHWVRVGTATEQRKVVPIATTCKQEMQTAVEMPRSIQMQKSTERSRGTEMIQSRGIPAAVAEERTATLGRRTNTLPLRRDPMAFRSATLLPKPVRSEPLHSPTSKRNQVQFTTFTTLDIKHLAALKKSAQSFSWSNQPVGVSQGNGIGLSGQVEGTNHVNVCSQVEGSVPMVDSGESRGFLPEGPWPVAKPVSKV</sequence>
<feature type="compositionally biased region" description="Basic and acidic residues" evidence="6">
    <location>
        <begin position="208"/>
        <end position="221"/>
    </location>
</feature>
<keyword evidence="5 7" id="KW-0472">Membrane</keyword>
<evidence type="ECO:0000256" key="2">
    <source>
        <dbReference type="ARBA" id="ARBA00006166"/>
    </source>
</evidence>
<evidence type="ECO:0000259" key="13">
    <source>
        <dbReference type="Pfam" id="PF23486"/>
    </source>
</evidence>
<proteinExistence type="inferred from homology"/>
<keyword evidence="3 7" id="KW-0812">Transmembrane</keyword>
<feature type="transmembrane region" description="Helical" evidence="7">
    <location>
        <begin position="905"/>
        <end position="924"/>
    </location>
</feature>
<dbReference type="Pfam" id="PF23486">
    <property type="entry name" value="Ig_TMEM132_5th"/>
    <property type="match status" value="1"/>
</dbReference>
<dbReference type="Pfam" id="PF23487">
    <property type="entry name" value="Ig_TMEM132_6th"/>
    <property type="match status" value="1"/>
</dbReference>